<name>M7TDP2_EUTLA</name>
<feature type="region of interest" description="Disordered" evidence="3">
    <location>
        <begin position="892"/>
        <end position="919"/>
    </location>
</feature>
<evidence type="ECO:0000256" key="3">
    <source>
        <dbReference type="SAM" id="MobiDB-lite"/>
    </source>
</evidence>
<keyword evidence="7" id="KW-1185">Reference proteome</keyword>
<reference evidence="7" key="1">
    <citation type="journal article" date="2013" name="Genome Announc.">
        <title>Draft genome sequence of the grapevine dieback fungus Eutypa lata UCR-EL1.</title>
        <authorList>
            <person name="Blanco-Ulate B."/>
            <person name="Rolshausen P.E."/>
            <person name="Cantu D."/>
        </authorList>
    </citation>
    <scope>NUCLEOTIDE SEQUENCE [LARGE SCALE GENOMIC DNA]</scope>
    <source>
        <strain evidence="7">UCR-EL1</strain>
    </source>
</reference>
<gene>
    <name evidence="6" type="ORF">UCREL1_4969</name>
</gene>
<dbReference type="PANTHER" id="PTHR10039:SF17">
    <property type="entry name" value="FUNGAL STAND N-TERMINAL GOODBYE DOMAIN-CONTAINING PROTEIN-RELATED"/>
    <property type="match status" value="1"/>
</dbReference>
<evidence type="ECO:0000313" key="7">
    <source>
        <dbReference type="Proteomes" id="UP000012174"/>
    </source>
</evidence>
<dbReference type="Pfam" id="PF17109">
    <property type="entry name" value="Goodbye"/>
    <property type="match status" value="1"/>
</dbReference>
<dbReference type="Gene3D" id="1.25.40.10">
    <property type="entry name" value="Tetratricopeptide repeat domain"/>
    <property type="match status" value="1"/>
</dbReference>
<dbReference type="SUPFAM" id="SSF48452">
    <property type="entry name" value="TPR-like"/>
    <property type="match status" value="1"/>
</dbReference>
<dbReference type="Pfam" id="PF24883">
    <property type="entry name" value="NPHP3_N"/>
    <property type="match status" value="1"/>
</dbReference>
<sequence>MSNSMKSDALMEDMWRDAAARFSERTGKNVNLKPPKTLDECIKKLKQSRVEQDSHEPTGKEKAEEYGIRTIHLLRLLGGAATKVAEIGFGSLPGICFNAVFQLLDVPEQLKSFREEIDGLFTTIEPHLSIFRIYGKMDHFNDIEPELKQAIHDVMISFVDICSLSINLRDSGKWQKLKFKTKHVILQDDSGIKGEIEKFESLTKAHYSIQSTQTLKVLLESRSDFTVSLEKLSERTLQMATDIVSLKASDDNRKSEASKQKHMDNIKKKLEIKDSVYNSFKEACDKPRKDCIPNTAGWFTDIPQFKNWAERENRESEMLLIVTGDSNTGKTVTLSNIVQHLRSIYESPTHSSPRTLIAAYFWPNVTIKDDRDKQPISTALKCIAIQLADLDMAYAKSLSQSCDRKSETNPNFFRDADSQELWKFLRIGSPTGNIRHYLIFDGLSWLPDDSEDIREQKEELFQILHDSVQPSVRVLLSVRRGTFRVESLPSHSKIEMEQNNQLDIQKCINQFLKENDVFLAEEVKTKVSDSLTKNVRGNYNKLQAALKNIEAVVSSNGLVTEIYKALDESSMSEKQITQATIVQLEKKLTGEQVDELNELLIWVIYGKEYFTIDKLDAALILRSQRKGTLPLRKKIEKMYSGILTIGTDGNVDVQENISDLLTKEKTKPVAADDAPKFTAEISITKGDLRSVQTFLWSLSQKIDSLAHDRLGFEQIPEQQRVEKNIQVNEVDGHFTIIRRTFHLLAGEPNEESKALGGYLLNYLPDHLNEITKKASGYEKLTQPQKQEIGQGLFTLFVSGEVIERHWDICQELHWYSNPSEVSIFRNWLDDASAISQLGRLDRDRLKEVKASPNPNQALLTKIMETVARHWLCERKWEATRAFKWLKGFRQMGPQSEAETTGASQKAEEDASPTDPGLIPQDTEVVTNVLEWCKSVLSITTDKDKALMNERLGEAYFGEDQFSKAIESYNDAINLASPGWESLEGLAKALAGDKQYENACQTMGKALDILSKEESPDKNGLISANYIRLAEWRLELEQPSSAIENMKQAIDVTPEEHDVYFGLLKIYLLNDMFDDALGFLSSLVKLGNLKNGTSLFGRVIDATLDDSERITLFGSLFGALAEHPETFTIALGEIDYAIQRAQKISRMDNMAYLLFFKGVAVYHYGLDESTRVEQAISCWKQSLDVDLPSSDVWDEPHILSSTWLCEYYFSEARKLKEPDPNVLDPYLQKMKLTIQKEASSDITGSKTYLASLYLRVAKDAQSTRKMLQRHIEAAFDMLSDEIDENDWEGYYQLGDVLIFCGDDANGLSSYLVPLPELAEGTMASWVLEFETEEEQKLSDELVTAMEMYSTERSAADQIKFILEHVEHALSEIGGLESGRQHQHYA</sequence>
<feature type="domain" description="Fungal STAND N-terminal Goodbye" evidence="4">
    <location>
        <begin position="15"/>
        <end position="134"/>
    </location>
</feature>
<organism evidence="6 7">
    <name type="scientific">Eutypa lata (strain UCR-EL1)</name>
    <name type="common">Grapevine dieback disease fungus</name>
    <name type="synonym">Eutypa armeniacae</name>
    <dbReference type="NCBI Taxonomy" id="1287681"/>
    <lineage>
        <taxon>Eukaryota</taxon>
        <taxon>Fungi</taxon>
        <taxon>Dikarya</taxon>
        <taxon>Ascomycota</taxon>
        <taxon>Pezizomycotina</taxon>
        <taxon>Sordariomycetes</taxon>
        <taxon>Xylariomycetidae</taxon>
        <taxon>Xylariales</taxon>
        <taxon>Diatrypaceae</taxon>
        <taxon>Eutypa</taxon>
    </lineage>
</organism>
<proteinExistence type="predicted"/>
<dbReference type="eggNOG" id="ENOG502SJ79">
    <property type="taxonomic scope" value="Eukaryota"/>
</dbReference>
<feature type="domain" description="Nephrocystin 3-like N-terminal" evidence="5">
    <location>
        <begin position="295"/>
        <end position="478"/>
    </location>
</feature>
<dbReference type="InterPro" id="IPR011990">
    <property type="entry name" value="TPR-like_helical_dom_sf"/>
</dbReference>
<keyword evidence="1" id="KW-0677">Repeat</keyword>
<dbReference type="PROSITE" id="PS50005">
    <property type="entry name" value="TPR"/>
    <property type="match status" value="1"/>
</dbReference>
<feature type="repeat" description="TPR" evidence="2">
    <location>
        <begin position="945"/>
        <end position="978"/>
    </location>
</feature>
<evidence type="ECO:0000256" key="2">
    <source>
        <dbReference type="PROSITE-ProRule" id="PRU00339"/>
    </source>
</evidence>
<dbReference type="InterPro" id="IPR019734">
    <property type="entry name" value="TPR_rpt"/>
</dbReference>
<dbReference type="InterPro" id="IPR056884">
    <property type="entry name" value="NPHP3-like_N"/>
</dbReference>
<dbReference type="KEGG" id="ela:UCREL1_4969"/>
<dbReference type="OrthoDB" id="2913095at2759"/>
<evidence type="ECO:0000259" key="5">
    <source>
        <dbReference type="Pfam" id="PF24883"/>
    </source>
</evidence>
<protein>
    <submittedName>
        <fullName evidence="6">Putative nacht and tpr domain containing protein</fullName>
    </submittedName>
</protein>
<feature type="compositionally biased region" description="Polar residues" evidence="3">
    <location>
        <begin position="892"/>
        <end position="903"/>
    </location>
</feature>
<keyword evidence="2" id="KW-0802">TPR repeat</keyword>
<evidence type="ECO:0000313" key="6">
    <source>
        <dbReference type="EMBL" id="EMR68021.1"/>
    </source>
</evidence>
<dbReference type="OMA" id="TWCIRLG"/>
<evidence type="ECO:0000256" key="1">
    <source>
        <dbReference type="ARBA" id="ARBA00022737"/>
    </source>
</evidence>
<accession>M7TDP2</accession>
<evidence type="ECO:0000259" key="4">
    <source>
        <dbReference type="Pfam" id="PF17109"/>
    </source>
</evidence>
<dbReference type="HOGENOM" id="CLU_001466_3_0_1"/>
<dbReference type="STRING" id="1287681.M7TDP2"/>
<dbReference type="EMBL" id="KB706316">
    <property type="protein sequence ID" value="EMR68021.1"/>
    <property type="molecule type" value="Genomic_DNA"/>
</dbReference>
<dbReference type="Proteomes" id="UP000012174">
    <property type="component" value="Unassembled WGS sequence"/>
</dbReference>
<dbReference type="InterPro" id="IPR031350">
    <property type="entry name" value="Goodbye_dom"/>
</dbReference>
<dbReference type="PANTHER" id="PTHR10039">
    <property type="entry name" value="AMELOGENIN"/>
    <property type="match status" value="1"/>
</dbReference>